<dbReference type="InterPro" id="IPR035979">
    <property type="entry name" value="RBD_domain_sf"/>
</dbReference>
<dbReference type="Pfam" id="PF00076">
    <property type="entry name" value="RRM_1"/>
    <property type="match status" value="1"/>
</dbReference>
<dbReference type="InterPro" id="IPR052462">
    <property type="entry name" value="SLIRP/GR-RBP-like"/>
</dbReference>
<feature type="region of interest" description="Disordered" evidence="3">
    <location>
        <begin position="165"/>
        <end position="223"/>
    </location>
</feature>
<dbReference type="InterPro" id="IPR048289">
    <property type="entry name" value="RRM2_NsCP33-like"/>
</dbReference>
<dbReference type="GO" id="GO:0003723">
    <property type="term" value="F:RNA binding"/>
    <property type="evidence" value="ECO:0007669"/>
    <property type="project" value="UniProtKB-UniRule"/>
</dbReference>
<dbReference type="Gene3D" id="3.30.70.330">
    <property type="match status" value="1"/>
</dbReference>
<gene>
    <name evidence="5" type="ORF">SSX86_016210</name>
</gene>
<name>A0AAP0GVF8_9ASTR</name>
<accession>A0AAP0GVF8</accession>
<dbReference type="InterPro" id="IPR012677">
    <property type="entry name" value="Nucleotide-bd_a/b_plait_sf"/>
</dbReference>
<dbReference type="PANTHER" id="PTHR48027">
    <property type="entry name" value="HETEROGENEOUS NUCLEAR RIBONUCLEOPROTEIN 87F-RELATED"/>
    <property type="match status" value="1"/>
</dbReference>
<dbReference type="CDD" id="cd21608">
    <property type="entry name" value="RRM2_NsCP33_like"/>
    <property type="match status" value="1"/>
</dbReference>
<comment type="caution">
    <text evidence="5">The sequence shown here is derived from an EMBL/GenBank/DDBJ whole genome shotgun (WGS) entry which is preliminary data.</text>
</comment>
<evidence type="ECO:0000313" key="5">
    <source>
        <dbReference type="EMBL" id="KAK9064828.1"/>
    </source>
</evidence>
<feature type="compositionally biased region" description="Low complexity" evidence="3">
    <location>
        <begin position="165"/>
        <end position="176"/>
    </location>
</feature>
<feature type="compositionally biased region" description="Low complexity" evidence="3">
    <location>
        <begin position="188"/>
        <end position="197"/>
    </location>
</feature>
<evidence type="ECO:0000259" key="4">
    <source>
        <dbReference type="PROSITE" id="PS50102"/>
    </source>
</evidence>
<feature type="domain" description="RRM" evidence="4">
    <location>
        <begin position="40"/>
        <end position="118"/>
    </location>
</feature>
<evidence type="ECO:0000256" key="3">
    <source>
        <dbReference type="SAM" id="MobiDB-lite"/>
    </source>
</evidence>
<reference evidence="5 6" key="1">
    <citation type="submission" date="2024-04" db="EMBL/GenBank/DDBJ databases">
        <title>The reference genome of an endangered Asteraceae, Deinandra increscens subsp. villosa, native to the Central Coast of California.</title>
        <authorList>
            <person name="Guilliams M."/>
            <person name="Hasenstab-Lehman K."/>
            <person name="Meyer R."/>
            <person name="Mcevoy S."/>
        </authorList>
    </citation>
    <scope>NUCLEOTIDE SEQUENCE [LARGE SCALE GENOMIC DNA]</scope>
    <source>
        <tissue evidence="5">Leaf</tissue>
    </source>
</reference>
<dbReference type="SUPFAM" id="SSF54928">
    <property type="entry name" value="RNA-binding domain, RBD"/>
    <property type="match status" value="1"/>
</dbReference>
<organism evidence="5 6">
    <name type="scientific">Deinandra increscens subsp. villosa</name>
    <dbReference type="NCBI Taxonomy" id="3103831"/>
    <lineage>
        <taxon>Eukaryota</taxon>
        <taxon>Viridiplantae</taxon>
        <taxon>Streptophyta</taxon>
        <taxon>Embryophyta</taxon>
        <taxon>Tracheophyta</taxon>
        <taxon>Spermatophyta</taxon>
        <taxon>Magnoliopsida</taxon>
        <taxon>eudicotyledons</taxon>
        <taxon>Gunneridae</taxon>
        <taxon>Pentapetalae</taxon>
        <taxon>asterids</taxon>
        <taxon>campanulids</taxon>
        <taxon>Asterales</taxon>
        <taxon>Asteraceae</taxon>
        <taxon>Asteroideae</taxon>
        <taxon>Heliantheae alliance</taxon>
        <taxon>Madieae</taxon>
        <taxon>Madiinae</taxon>
        <taxon>Deinandra</taxon>
    </lineage>
</organism>
<dbReference type="Proteomes" id="UP001408789">
    <property type="component" value="Unassembled WGS sequence"/>
</dbReference>
<keyword evidence="1 2" id="KW-0694">RNA-binding</keyword>
<keyword evidence="6" id="KW-1185">Reference proteome</keyword>
<evidence type="ECO:0000256" key="1">
    <source>
        <dbReference type="ARBA" id="ARBA00022884"/>
    </source>
</evidence>
<evidence type="ECO:0000313" key="6">
    <source>
        <dbReference type="Proteomes" id="UP001408789"/>
    </source>
</evidence>
<dbReference type="AlphaFoldDB" id="A0AAP0GVF8"/>
<dbReference type="InterPro" id="IPR000504">
    <property type="entry name" value="RRM_dom"/>
</dbReference>
<dbReference type="PROSITE" id="PS50102">
    <property type="entry name" value="RRM"/>
    <property type="match status" value="1"/>
</dbReference>
<dbReference type="EMBL" id="JBCNJP010000017">
    <property type="protein sequence ID" value="KAK9064828.1"/>
    <property type="molecule type" value="Genomic_DNA"/>
</dbReference>
<proteinExistence type="predicted"/>
<sequence>MAFVSKVGSLLKQSGGKHVSMGLSSSNSMFSQAIRSMSSAKIFVGGLSYATDEVGLREAFQQYGEVIDAKVIIDRDSGRSRGFGFVSYTSADAANSALQDMDGKDLHGRRVRVSFAQERPRPSFGGGGYGGAGGYPGGYSGGGGSGGYVNSGGYSDNNNNLGGYGGRNQNAGGVDDLFGRGLGGGSGVSPSVGDLDGNLNHDLSGKNDRDDFEDDGYANSSNK</sequence>
<dbReference type="SMART" id="SM00360">
    <property type="entry name" value="RRM"/>
    <property type="match status" value="1"/>
</dbReference>
<protein>
    <recommendedName>
        <fullName evidence="4">RRM domain-containing protein</fullName>
    </recommendedName>
</protein>
<evidence type="ECO:0000256" key="2">
    <source>
        <dbReference type="PROSITE-ProRule" id="PRU00176"/>
    </source>
</evidence>